<proteinExistence type="predicted"/>
<organism evidence="1 2">
    <name type="scientific">Hydromonas duriensis</name>
    <dbReference type="NCBI Taxonomy" id="1527608"/>
    <lineage>
        <taxon>Bacteria</taxon>
        <taxon>Pseudomonadati</taxon>
        <taxon>Pseudomonadota</taxon>
        <taxon>Betaproteobacteria</taxon>
        <taxon>Burkholderiales</taxon>
        <taxon>Burkholderiaceae</taxon>
        <taxon>Hydromonas</taxon>
    </lineage>
</organism>
<accession>A0A4R6Y4F0</accession>
<dbReference type="EMBL" id="SNZE01000030">
    <property type="protein sequence ID" value="TDR28949.1"/>
    <property type="molecule type" value="Genomic_DNA"/>
</dbReference>
<evidence type="ECO:0000313" key="1">
    <source>
        <dbReference type="EMBL" id="TDR28949.1"/>
    </source>
</evidence>
<keyword evidence="2" id="KW-1185">Reference proteome</keyword>
<protein>
    <submittedName>
        <fullName evidence="1">Uncharacterized protein</fullName>
    </submittedName>
</protein>
<comment type="caution">
    <text evidence="1">The sequence shown here is derived from an EMBL/GenBank/DDBJ whole genome shotgun (WGS) entry which is preliminary data.</text>
</comment>
<gene>
    <name evidence="1" type="ORF">DFR44_13018</name>
</gene>
<reference evidence="1 2" key="1">
    <citation type="submission" date="2019-03" db="EMBL/GenBank/DDBJ databases">
        <title>Genomic Encyclopedia of Type Strains, Phase IV (KMG-IV): sequencing the most valuable type-strain genomes for metagenomic binning, comparative biology and taxonomic classification.</title>
        <authorList>
            <person name="Goeker M."/>
        </authorList>
    </citation>
    <scope>NUCLEOTIDE SEQUENCE [LARGE SCALE GENOMIC DNA]</scope>
    <source>
        <strain evidence="1 2">DSM 102852</strain>
    </source>
</reference>
<name>A0A4R6Y4F0_9BURK</name>
<dbReference type="AlphaFoldDB" id="A0A4R6Y4F0"/>
<sequence length="33" mass="3829">MNQKNLNIMTNCPVTAEETEDSLKNMKTQKDMK</sequence>
<dbReference type="Proteomes" id="UP000294480">
    <property type="component" value="Unassembled WGS sequence"/>
</dbReference>
<evidence type="ECO:0000313" key="2">
    <source>
        <dbReference type="Proteomes" id="UP000294480"/>
    </source>
</evidence>